<comment type="caution">
    <text evidence="1">The sequence shown here is derived from an EMBL/GenBank/DDBJ whole genome shotgun (WGS) entry which is preliminary data.</text>
</comment>
<evidence type="ECO:0000313" key="2">
    <source>
        <dbReference type="Proteomes" id="UP001497535"/>
    </source>
</evidence>
<keyword evidence="2" id="KW-1185">Reference proteome</keyword>
<dbReference type="EMBL" id="CAVMJV010000045">
    <property type="protein sequence ID" value="CAK5081646.1"/>
    <property type="molecule type" value="Genomic_DNA"/>
</dbReference>
<sequence length="532" mass="59494">MGNILPCCKSANWAAIERTNIKRQKRFEEAKRNVDEYGQDPSEREKIRGMSLTELQKALQTEELTATQTLYAFAYYALEVNEKINCIAEFFIESFEEAKKLDKEFEKKEKPPLFGLPFSVKANFFIKGYDCCIGNARLLDNPRTKDCTFITLLRQLGAVPFCYTNVPQTLISFACSNPVYGTTKNPYNALRTPGGSSGGEAALLAARGTAFATGGDVGGSLRIPAHFCGVTTLKPCQARFQIQQAFQGLPGIGRLGLGTGVFAHTAEELTFLLTHILGNVEYHKLVPESIPLPLNLQKMEEFERRWEAKQLRIGYNFDDGFIKPVPACARVVERCVEILRSSGQEMVYFPIPEPEKAASLLFKNIACDGGAFLKKTFSENPVDKYLKRFAFMLKFTEQWLASNLDLLIVPAFSFPAIPYDACSDLAAAAFETGLYNVFFVLNFLITCFQMLDYPVGCLPVDKVTSEDDKALADETQWATDWNPILKRIRYAAANSVGLPVNIQIVGLPFEDEKCLALMRILEKKLMDTKNDS</sequence>
<name>A0ACB0ZTR7_MELEN</name>
<protein>
    <submittedName>
        <fullName evidence="1">Uncharacterized protein</fullName>
    </submittedName>
</protein>
<reference evidence="1" key="1">
    <citation type="submission" date="2023-11" db="EMBL/GenBank/DDBJ databases">
        <authorList>
            <person name="Poullet M."/>
        </authorList>
    </citation>
    <scope>NUCLEOTIDE SEQUENCE</scope>
    <source>
        <strain evidence="1">E1834</strain>
    </source>
</reference>
<organism evidence="1 2">
    <name type="scientific">Meloidogyne enterolobii</name>
    <name type="common">Root-knot nematode worm</name>
    <name type="synonym">Meloidogyne mayaguensis</name>
    <dbReference type="NCBI Taxonomy" id="390850"/>
    <lineage>
        <taxon>Eukaryota</taxon>
        <taxon>Metazoa</taxon>
        <taxon>Ecdysozoa</taxon>
        <taxon>Nematoda</taxon>
        <taxon>Chromadorea</taxon>
        <taxon>Rhabditida</taxon>
        <taxon>Tylenchina</taxon>
        <taxon>Tylenchomorpha</taxon>
        <taxon>Tylenchoidea</taxon>
        <taxon>Meloidogynidae</taxon>
        <taxon>Meloidogyninae</taxon>
        <taxon>Meloidogyne</taxon>
    </lineage>
</organism>
<gene>
    <name evidence="1" type="ORF">MENTE1834_LOCUS28882</name>
</gene>
<dbReference type="Proteomes" id="UP001497535">
    <property type="component" value="Unassembled WGS sequence"/>
</dbReference>
<accession>A0ACB0ZTR7</accession>
<evidence type="ECO:0000313" key="1">
    <source>
        <dbReference type="EMBL" id="CAK5081646.1"/>
    </source>
</evidence>
<proteinExistence type="predicted"/>